<name>A0A814Z1H8_9BILA</name>
<dbReference type="Proteomes" id="UP000663829">
    <property type="component" value="Unassembled WGS sequence"/>
</dbReference>
<evidence type="ECO:0000313" key="2">
    <source>
        <dbReference type="EMBL" id="CAF3998879.1"/>
    </source>
</evidence>
<evidence type="ECO:0000313" key="3">
    <source>
        <dbReference type="Proteomes" id="UP000663829"/>
    </source>
</evidence>
<reference evidence="1" key="1">
    <citation type="submission" date="2021-02" db="EMBL/GenBank/DDBJ databases">
        <authorList>
            <person name="Nowell W R."/>
        </authorList>
    </citation>
    <scope>NUCLEOTIDE SEQUENCE</scope>
</reference>
<gene>
    <name evidence="1" type="ORF">GPM918_LOCUS25444</name>
    <name evidence="2" type="ORF">SRO942_LOCUS25450</name>
</gene>
<protein>
    <submittedName>
        <fullName evidence="1">Uncharacterized protein</fullName>
    </submittedName>
</protein>
<dbReference type="AlphaFoldDB" id="A0A814Z1H8"/>
<keyword evidence="3" id="KW-1185">Reference proteome</keyword>
<dbReference type="Proteomes" id="UP000681722">
    <property type="component" value="Unassembled WGS sequence"/>
</dbReference>
<dbReference type="EMBL" id="CAJOBC010009883">
    <property type="protein sequence ID" value="CAF3998879.1"/>
    <property type="molecule type" value="Genomic_DNA"/>
</dbReference>
<sequence>MRITDDDRLFFQQWKQTTLPFEKWTHKAHLLVSFIIVNEHLGDKNAIYKEMKEGIERFNSIHKEKLKVGFHETITRFWLNQMELSVEKHKEENNLDFEEFLNKEKHLLDTRLMFEYYSKELLFSEQAKKTFVSPDLK</sequence>
<dbReference type="OrthoDB" id="2015405at2759"/>
<accession>A0A814Z1H8</accession>
<proteinExistence type="predicted"/>
<dbReference type="EMBL" id="CAJNOQ010009879">
    <property type="protein sequence ID" value="CAF1236557.1"/>
    <property type="molecule type" value="Genomic_DNA"/>
</dbReference>
<evidence type="ECO:0000313" key="1">
    <source>
        <dbReference type="EMBL" id="CAF1236557.1"/>
    </source>
</evidence>
<organism evidence="1 3">
    <name type="scientific">Didymodactylos carnosus</name>
    <dbReference type="NCBI Taxonomy" id="1234261"/>
    <lineage>
        <taxon>Eukaryota</taxon>
        <taxon>Metazoa</taxon>
        <taxon>Spiralia</taxon>
        <taxon>Gnathifera</taxon>
        <taxon>Rotifera</taxon>
        <taxon>Eurotatoria</taxon>
        <taxon>Bdelloidea</taxon>
        <taxon>Philodinida</taxon>
        <taxon>Philodinidae</taxon>
        <taxon>Didymodactylos</taxon>
    </lineage>
</organism>
<comment type="caution">
    <text evidence="1">The sequence shown here is derived from an EMBL/GenBank/DDBJ whole genome shotgun (WGS) entry which is preliminary data.</text>
</comment>